<name>A0A2K2DF55_BRADI</name>
<protein>
    <submittedName>
        <fullName evidence="1 2">Uncharacterized protein</fullName>
    </submittedName>
</protein>
<sequence length="38" mass="4580">MAKDQRRGQIFVRCLRVNLTRLEEKCKQRTGAVQNYRN</sequence>
<keyword evidence="3" id="KW-1185">Reference proteome</keyword>
<dbReference type="EMBL" id="CM000881">
    <property type="protein sequence ID" value="PNT72934.1"/>
    <property type="molecule type" value="Genomic_DNA"/>
</dbReference>
<reference evidence="1 2" key="1">
    <citation type="journal article" date="2010" name="Nature">
        <title>Genome sequencing and analysis of the model grass Brachypodium distachyon.</title>
        <authorList>
            <consortium name="International Brachypodium Initiative"/>
        </authorList>
    </citation>
    <scope>NUCLEOTIDE SEQUENCE [LARGE SCALE GENOMIC DNA]</scope>
    <source>
        <strain evidence="1 2">Bd21</strain>
    </source>
</reference>
<gene>
    <name evidence="1" type="ORF">BRADI_2g51075v3</name>
</gene>
<reference evidence="1" key="2">
    <citation type="submission" date="2017-06" db="EMBL/GenBank/DDBJ databases">
        <title>WGS assembly of Brachypodium distachyon.</title>
        <authorList>
            <consortium name="The International Brachypodium Initiative"/>
            <person name="Lucas S."/>
            <person name="Harmon-Smith M."/>
            <person name="Lail K."/>
            <person name="Tice H."/>
            <person name="Grimwood J."/>
            <person name="Bruce D."/>
            <person name="Barry K."/>
            <person name="Shu S."/>
            <person name="Lindquist E."/>
            <person name="Wang M."/>
            <person name="Pitluck S."/>
            <person name="Vogel J.P."/>
            <person name="Garvin D.F."/>
            <person name="Mockler T.C."/>
            <person name="Schmutz J."/>
            <person name="Rokhsar D."/>
            <person name="Bevan M.W."/>
        </authorList>
    </citation>
    <scope>NUCLEOTIDE SEQUENCE</scope>
    <source>
        <strain evidence="1">Bd21</strain>
    </source>
</reference>
<evidence type="ECO:0000313" key="2">
    <source>
        <dbReference type="EnsemblPlants" id="PNT72934"/>
    </source>
</evidence>
<dbReference type="InParanoid" id="A0A2K2DF55"/>
<dbReference type="EnsemblPlants" id="PNT72934">
    <property type="protein sequence ID" value="PNT72934"/>
    <property type="gene ID" value="BRADI_2g51075v3"/>
</dbReference>
<accession>A0A2K2DF55</accession>
<dbReference type="AlphaFoldDB" id="A0A2K2DF55"/>
<evidence type="ECO:0000313" key="1">
    <source>
        <dbReference type="EMBL" id="PNT72934.1"/>
    </source>
</evidence>
<evidence type="ECO:0000313" key="3">
    <source>
        <dbReference type="Proteomes" id="UP000008810"/>
    </source>
</evidence>
<reference evidence="2" key="3">
    <citation type="submission" date="2018-08" db="UniProtKB">
        <authorList>
            <consortium name="EnsemblPlants"/>
        </authorList>
    </citation>
    <scope>IDENTIFICATION</scope>
    <source>
        <strain evidence="2">cv. Bd21</strain>
    </source>
</reference>
<organism evidence="1">
    <name type="scientific">Brachypodium distachyon</name>
    <name type="common">Purple false brome</name>
    <name type="synonym">Trachynia distachya</name>
    <dbReference type="NCBI Taxonomy" id="15368"/>
    <lineage>
        <taxon>Eukaryota</taxon>
        <taxon>Viridiplantae</taxon>
        <taxon>Streptophyta</taxon>
        <taxon>Embryophyta</taxon>
        <taxon>Tracheophyta</taxon>
        <taxon>Spermatophyta</taxon>
        <taxon>Magnoliopsida</taxon>
        <taxon>Liliopsida</taxon>
        <taxon>Poales</taxon>
        <taxon>Poaceae</taxon>
        <taxon>BOP clade</taxon>
        <taxon>Pooideae</taxon>
        <taxon>Stipodae</taxon>
        <taxon>Brachypodieae</taxon>
        <taxon>Brachypodium</taxon>
    </lineage>
</organism>
<dbReference type="Gramene" id="PNT72934">
    <property type="protein sequence ID" value="PNT72934"/>
    <property type="gene ID" value="BRADI_2g51075v3"/>
</dbReference>
<proteinExistence type="predicted"/>
<dbReference type="Proteomes" id="UP000008810">
    <property type="component" value="Chromosome 2"/>
</dbReference>